<evidence type="ECO:0000313" key="13">
    <source>
        <dbReference type="EMBL" id="QAB16014.1"/>
    </source>
</evidence>
<evidence type="ECO:0000256" key="11">
    <source>
        <dbReference type="ARBA" id="ARBA00023317"/>
    </source>
</evidence>
<dbReference type="UniPathway" id="UPA00109">
    <property type="reaction ID" value="UER00188"/>
</dbReference>
<evidence type="ECO:0000256" key="8">
    <source>
        <dbReference type="ARBA" id="ARBA00022840"/>
    </source>
</evidence>
<dbReference type="InterPro" id="IPR015793">
    <property type="entry name" value="Pyrv_Knase_brl"/>
</dbReference>
<dbReference type="SUPFAM" id="SSF50800">
    <property type="entry name" value="PK beta-barrel domain-like"/>
    <property type="match status" value="1"/>
</dbReference>
<evidence type="ECO:0000256" key="3">
    <source>
        <dbReference type="ARBA" id="ARBA00012142"/>
    </source>
</evidence>
<evidence type="ECO:0000256" key="6">
    <source>
        <dbReference type="ARBA" id="ARBA00022741"/>
    </source>
</evidence>
<dbReference type="InterPro" id="IPR015813">
    <property type="entry name" value="Pyrv/PenolPyrv_kinase-like_dom"/>
</dbReference>
<keyword evidence="7 13" id="KW-0418">Kinase</keyword>
<evidence type="ECO:0000256" key="10">
    <source>
        <dbReference type="ARBA" id="ARBA00023152"/>
    </source>
</evidence>
<evidence type="ECO:0000256" key="7">
    <source>
        <dbReference type="ARBA" id="ARBA00022777"/>
    </source>
</evidence>
<evidence type="ECO:0000256" key="9">
    <source>
        <dbReference type="ARBA" id="ARBA00022842"/>
    </source>
</evidence>
<dbReference type="SUPFAM" id="SSF51621">
    <property type="entry name" value="Phosphoenolpyruvate/pyruvate domain"/>
    <property type="match status" value="1"/>
</dbReference>
<keyword evidence="5" id="KW-0479">Metal-binding</keyword>
<dbReference type="GO" id="GO:0000287">
    <property type="term" value="F:magnesium ion binding"/>
    <property type="evidence" value="ECO:0007669"/>
    <property type="project" value="InterPro"/>
</dbReference>
<dbReference type="EC" id="2.7.1.40" evidence="3"/>
<dbReference type="GO" id="GO:0030955">
    <property type="term" value="F:potassium ion binding"/>
    <property type="evidence" value="ECO:0007669"/>
    <property type="project" value="InterPro"/>
</dbReference>
<dbReference type="EMBL" id="CP035033">
    <property type="protein sequence ID" value="QAB16014.1"/>
    <property type="molecule type" value="Genomic_DNA"/>
</dbReference>
<reference evidence="13 14" key="1">
    <citation type="journal article" date="2018" name="Environ. Microbiol.">
        <title>Genomes of ubiquitous marine and hypersaline Hydrogenovibrio, Thiomicrorhabdus and Thiomicrospira spp. encode a diversity of mechanisms to sustain chemolithoautotrophy in heterogeneous environments.</title>
        <authorList>
            <person name="Scott K.M."/>
            <person name="Williams J."/>
            <person name="Porter C.M.B."/>
            <person name="Russel S."/>
            <person name="Harmer T.L."/>
            <person name="Paul J.H."/>
            <person name="Antonen K.M."/>
            <person name="Bridges M.K."/>
            <person name="Camper G.J."/>
            <person name="Campla C.K."/>
            <person name="Casella L.G."/>
            <person name="Chase E."/>
            <person name="Conrad J.W."/>
            <person name="Cruz M.C."/>
            <person name="Dunlap D.S."/>
            <person name="Duran L."/>
            <person name="Fahsbender E.M."/>
            <person name="Goldsmith D.B."/>
            <person name="Keeley R.F."/>
            <person name="Kondoff M.R."/>
            <person name="Kussy B.I."/>
            <person name="Lane M.K."/>
            <person name="Lawler S."/>
            <person name="Leigh B.A."/>
            <person name="Lewis C."/>
            <person name="Lostal L.M."/>
            <person name="Marking D."/>
            <person name="Mancera P.A."/>
            <person name="McClenthan E.C."/>
            <person name="McIntyre E.A."/>
            <person name="Mine J.A."/>
            <person name="Modi S."/>
            <person name="Moore B.D."/>
            <person name="Morgan W.A."/>
            <person name="Nelson K.M."/>
            <person name="Nguyen K.N."/>
            <person name="Ogburn N."/>
            <person name="Parrino D.G."/>
            <person name="Pedapudi A.D."/>
            <person name="Pelham R.P."/>
            <person name="Preece A.M."/>
            <person name="Rampersad E.A."/>
            <person name="Richardson J.C."/>
            <person name="Rodgers C.M."/>
            <person name="Schaffer B.L."/>
            <person name="Sheridan N.E."/>
            <person name="Solone M.R."/>
            <person name="Staley Z.R."/>
            <person name="Tabuchi M."/>
            <person name="Waide R.J."/>
            <person name="Wanjugi P.W."/>
            <person name="Young S."/>
            <person name="Clum A."/>
            <person name="Daum C."/>
            <person name="Huntemann M."/>
            <person name="Ivanova N."/>
            <person name="Kyrpides N."/>
            <person name="Mikhailova N."/>
            <person name="Palaniappan K."/>
            <person name="Pillay M."/>
            <person name="Reddy T.B.K."/>
            <person name="Shapiro N."/>
            <person name="Stamatis D."/>
            <person name="Varghese N."/>
            <person name="Woyke T."/>
            <person name="Boden R."/>
            <person name="Freyermuth S.K."/>
            <person name="Kerfeld C.A."/>
        </authorList>
    </citation>
    <scope>NUCLEOTIDE SEQUENCE [LARGE SCALE GENOMIC DNA]</scope>
    <source>
        <strain evidence="13 14">JR-2</strain>
    </source>
</reference>
<dbReference type="PANTHER" id="PTHR11817">
    <property type="entry name" value="PYRUVATE KINASE"/>
    <property type="match status" value="1"/>
</dbReference>
<keyword evidence="4" id="KW-0808">Transferase</keyword>
<keyword evidence="9" id="KW-0460">Magnesium</keyword>
<dbReference type="Pfam" id="PF00224">
    <property type="entry name" value="PK"/>
    <property type="match status" value="1"/>
</dbReference>
<sequence>MTHFEMKPGEAVSLESLFVRLKALRTRILSETQTELQSIDVQTNDDGRLFSLHNLLNYQVMRRENLHALQSGLAAAGLSSLGRVEPHVLSNIDAVLNVLSLAVEGMAYVPEKAEWCLGYEAGYHALQKRASRLFGARPENRSEYILVTLPSEAADHPALVESLLAAGMNCARINCAHDNDQAWSKMVRHIRGEAEALGVTCPILMDLAGHKIRTGEIQVGQAASQKTREKFASGQKGQKGVYPKIHRHDKVLLCRDKARFPEMEAVFGLSVHAMVTVTCPDVIAMVSIGDSVWFDDGKMGGEVMAKRDEALLIDMTQVGPGGVRLKPEKGLNFPNTDLALPTLSDKDEHDLDFVCQHADMVGLSFTECAEDVLRLHNRMREKGVEPLPILAKIETAKAVRQLPTILAVGLARNIELGVMLARGDLAVELGSVRMAGVQDQILRVCEAAHIPVVWATQVMESFVKDGRISRPEITDAAMSQRAECVMLNKGPYITEAVRLLSDVLQKMESQQFKSHTHMDVLQL</sequence>
<evidence type="ECO:0000259" key="12">
    <source>
        <dbReference type="Pfam" id="PF00224"/>
    </source>
</evidence>
<organism evidence="13 14">
    <name type="scientific">Hydrogenovibrio thermophilus</name>
    <dbReference type="NCBI Taxonomy" id="265883"/>
    <lineage>
        <taxon>Bacteria</taxon>
        <taxon>Pseudomonadati</taxon>
        <taxon>Pseudomonadota</taxon>
        <taxon>Gammaproteobacteria</taxon>
        <taxon>Thiotrichales</taxon>
        <taxon>Piscirickettsiaceae</taxon>
        <taxon>Hydrogenovibrio</taxon>
    </lineage>
</organism>
<dbReference type="Gene3D" id="3.20.20.60">
    <property type="entry name" value="Phosphoenolpyruvate-binding domains"/>
    <property type="match status" value="1"/>
</dbReference>
<keyword evidence="8" id="KW-0067">ATP-binding</keyword>
<dbReference type="GO" id="GO:0016301">
    <property type="term" value="F:kinase activity"/>
    <property type="evidence" value="ECO:0007669"/>
    <property type="project" value="UniProtKB-KW"/>
</dbReference>
<gene>
    <name evidence="13" type="ORF">EPV75_10215</name>
</gene>
<accession>A0A410H507</accession>
<evidence type="ECO:0000256" key="2">
    <source>
        <dbReference type="ARBA" id="ARBA00008663"/>
    </source>
</evidence>
<dbReference type="InterPro" id="IPR001697">
    <property type="entry name" value="Pyr_Knase"/>
</dbReference>
<dbReference type="InterPro" id="IPR040442">
    <property type="entry name" value="Pyrv_kinase-like_dom_sf"/>
</dbReference>
<dbReference type="AlphaFoldDB" id="A0A410H507"/>
<evidence type="ECO:0000256" key="5">
    <source>
        <dbReference type="ARBA" id="ARBA00022723"/>
    </source>
</evidence>
<dbReference type="Gene3D" id="2.40.33.10">
    <property type="entry name" value="PK beta-barrel domain-like"/>
    <property type="match status" value="1"/>
</dbReference>
<name>A0A410H507_9GAMM</name>
<comment type="similarity">
    <text evidence="2">Belongs to the pyruvate kinase family.</text>
</comment>
<dbReference type="RefSeq" id="WP_128385319.1">
    <property type="nucleotide sequence ID" value="NZ_CP035033.1"/>
</dbReference>
<dbReference type="GO" id="GO:0004743">
    <property type="term" value="F:pyruvate kinase activity"/>
    <property type="evidence" value="ECO:0007669"/>
    <property type="project" value="UniProtKB-EC"/>
</dbReference>
<evidence type="ECO:0000313" key="14">
    <source>
        <dbReference type="Proteomes" id="UP000285478"/>
    </source>
</evidence>
<dbReference type="KEGG" id="htr:EPV75_10215"/>
<evidence type="ECO:0000256" key="4">
    <source>
        <dbReference type="ARBA" id="ARBA00022679"/>
    </source>
</evidence>
<dbReference type="GO" id="GO:0005524">
    <property type="term" value="F:ATP binding"/>
    <property type="evidence" value="ECO:0007669"/>
    <property type="project" value="UniProtKB-KW"/>
</dbReference>
<feature type="domain" description="Pyruvate kinase barrel" evidence="12">
    <location>
        <begin position="144"/>
        <end position="488"/>
    </location>
</feature>
<keyword evidence="14" id="KW-1185">Reference proteome</keyword>
<keyword evidence="6" id="KW-0547">Nucleotide-binding</keyword>
<protein>
    <recommendedName>
        <fullName evidence="3">pyruvate kinase</fullName>
        <ecNumber evidence="3">2.7.1.40</ecNumber>
    </recommendedName>
</protein>
<comment type="pathway">
    <text evidence="1">Carbohydrate degradation; glycolysis; pyruvate from D-glyceraldehyde 3-phosphate: step 5/5.</text>
</comment>
<dbReference type="InterPro" id="IPR011037">
    <property type="entry name" value="Pyrv_Knase-like_insert_dom_sf"/>
</dbReference>
<dbReference type="InterPro" id="IPR015806">
    <property type="entry name" value="Pyrv_Knase_insert_dom_sf"/>
</dbReference>
<dbReference type="Proteomes" id="UP000285478">
    <property type="component" value="Chromosome"/>
</dbReference>
<evidence type="ECO:0000256" key="1">
    <source>
        <dbReference type="ARBA" id="ARBA00004997"/>
    </source>
</evidence>
<keyword evidence="11 13" id="KW-0670">Pyruvate</keyword>
<proteinExistence type="inferred from homology"/>
<keyword evidence="10" id="KW-0324">Glycolysis</keyword>